<protein>
    <recommendedName>
        <fullName evidence="3">CopG family transcriptional regulator</fullName>
    </recommendedName>
</protein>
<reference evidence="1 2" key="1">
    <citation type="submission" date="2019-01" db="EMBL/GenBank/DDBJ databases">
        <title>Coherence of Microcystis species and biogeography revealed through population genomics.</title>
        <authorList>
            <person name="Perez-Carrascal O.M."/>
            <person name="Terrat Y."/>
            <person name="Giani A."/>
            <person name="Fortin N."/>
            <person name="Tromas N."/>
            <person name="Shapiro B.J."/>
        </authorList>
    </citation>
    <scope>NUCLEOTIDE SEQUENCE [LARGE SCALE GENOMIC DNA]</scope>
    <source>
        <strain evidence="1">Mf_WU_F_19750830_S460</strain>
    </source>
</reference>
<proteinExistence type="predicted"/>
<evidence type="ECO:0008006" key="3">
    <source>
        <dbReference type="Google" id="ProtNLM"/>
    </source>
</evidence>
<dbReference type="Proteomes" id="UP000320730">
    <property type="component" value="Unassembled WGS sequence"/>
</dbReference>
<name>A0A552M1J6_9CHRO</name>
<comment type="caution">
    <text evidence="1">The sequence shown here is derived from an EMBL/GenBank/DDBJ whole genome shotgun (WGS) entry which is preliminary data.</text>
</comment>
<dbReference type="EMBL" id="SFAN01000025">
    <property type="protein sequence ID" value="TRV26342.1"/>
    <property type="molecule type" value="Genomic_DNA"/>
</dbReference>
<evidence type="ECO:0000313" key="1">
    <source>
        <dbReference type="EMBL" id="TRV26342.1"/>
    </source>
</evidence>
<sequence>MRLTLNLTSEIEQYLSQKATEKGISLEAYVLKLLKDTILEQEKQTKLVNLPQSWIDEEDEQEQKETGEYLIEALDQDRLSERPLFPSALSDVKMNQAKV</sequence>
<accession>A0A552M1J6</accession>
<dbReference type="AlphaFoldDB" id="A0A552M1J6"/>
<organism evidence="1 2">
    <name type="scientific">Microcystis flos-aquae Mf_WU_F_19750830_S460</name>
    <dbReference type="NCBI Taxonomy" id="2486237"/>
    <lineage>
        <taxon>Bacteria</taxon>
        <taxon>Bacillati</taxon>
        <taxon>Cyanobacteriota</taxon>
        <taxon>Cyanophyceae</taxon>
        <taxon>Oscillatoriophycideae</taxon>
        <taxon>Chroococcales</taxon>
        <taxon>Microcystaceae</taxon>
        <taxon>Microcystis</taxon>
    </lineage>
</organism>
<evidence type="ECO:0000313" key="2">
    <source>
        <dbReference type="Proteomes" id="UP000320730"/>
    </source>
</evidence>
<gene>
    <name evidence="1" type="ORF">EWV40_03060</name>
</gene>